<protein>
    <submittedName>
        <fullName evidence="2">Uncharacterized protein</fullName>
    </submittedName>
</protein>
<accession>A0A9D3Z4F4</accession>
<sequence length="52" mass="5650">MLIADKQCLITKLECEDGVSEEQGKEFMSGEAIKDEESAGEESAEELVSCLP</sequence>
<dbReference type="AlphaFoldDB" id="A0A9D3Z4F4"/>
<feature type="region of interest" description="Disordered" evidence="1">
    <location>
        <begin position="20"/>
        <end position="52"/>
    </location>
</feature>
<comment type="caution">
    <text evidence="2">The sequence shown here is derived from an EMBL/GenBank/DDBJ whole genome shotgun (WGS) entry which is preliminary data.</text>
</comment>
<evidence type="ECO:0000313" key="3">
    <source>
        <dbReference type="Proteomes" id="UP000828390"/>
    </source>
</evidence>
<gene>
    <name evidence="2" type="ORF">DPMN_070078</name>
</gene>
<keyword evidence="3" id="KW-1185">Reference proteome</keyword>
<proteinExistence type="predicted"/>
<reference evidence="2" key="2">
    <citation type="submission" date="2020-11" db="EMBL/GenBank/DDBJ databases">
        <authorList>
            <person name="McCartney M.A."/>
            <person name="Auch B."/>
            <person name="Kono T."/>
            <person name="Mallez S."/>
            <person name="Becker A."/>
            <person name="Gohl D.M."/>
            <person name="Silverstein K.A.T."/>
            <person name="Koren S."/>
            <person name="Bechman K.B."/>
            <person name="Herman A."/>
            <person name="Abrahante J.E."/>
            <person name="Garbe J."/>
        </authorList>
    </citation>
    <scope>NUCLEOTIDE SEQUENCE</scope>
    <source>
        <strain evidence="2">Duluth1</strain>
        <tissue evidence="2">Whole animal</tissue>
    </source>
</reference>
<name>A0A9D3Z4F4_DREPO</name>
<reference evidence="2" key="1">
    <citation type="journal article" date="2019" name="bioRxiv">
        <title>The Genome of the Zebra Mussel, Dreissena polymorpha: A Resource for Invasive Species Research.</title>
        <authorList>
            <person name="McCartney M.A."/>
            <person name="Auch B."/>
            <person name="Kono T."/>
            <person name="Mallez S."/>
            <person name="Zhang Y."/>
            <person name="Obille A."/>
            <person name="Becker A."/>
            <person name="Abrahante J.E."/>
            <person name="Garbe J."/>
            <person name="Badalamenti J.P."/>
            <person name="Herman A."/>
            <person name="Mangelson H."/>
            <person name="Liachko I."/>
            <person name="Sullivan S."/>
            <person name="Sone E.D."/>
            <person name="Koren S."/>
            <person name="Silverstein K.A.T."/>
            <person name="Beckman K.B."/>
            <person name="Gohl D.M."/>
        </authorList>
    </citation>
    <scope>NUCLEOTIDE SEQUENCE</scope>
    <source>
        <strain evidence="2">Duluth1</strain>
        <tissue evidence="2">Whole animal</tissue>
    </source>
</reference>
<dbReference type="Proteomes" id="UP000828390">
    <property type="component" value="Unassembled WGS sequence"/>
</dbReference>
<dbReference type="EMBL" id="JAIWYP010000014">
    <property type="protein sequence ID" value="KAH3710591.1"/>
    <property type="molecule type" value="Genomic_DNA"/>
</dbReference>
<evidence type="ECO:0000313" key="2">
    <source>
        <dbReference type="EMBL" id="KAH3710591.1"/>
    </source>
</evidence>
<evidence type="ECO:0000256" key="1">
    <source>
        <dbReference type="SAM" id="MobiDB-lite"/>
    </source>
</evidence>
<organism evidence="2 3">
    <name type="scientific">Dreissena polymorpha</name>
    <name type="common">Zebra mussel</name>
    <name type="synonym">Mytilus polymorpha</name>
    <dbReference type="NCBI Taxonomy" id="45954"/>
    <lineage>
        <taxon>Eukaryota</taxon>
        <taxon>Metazoa</taxon>
        <taxon>Spiralia</taxon>
        <taxon>Lophotrochozoa</taxon>
        <taxon>Mollusca</taxon>
        <taxon>Bivalvia</taxon>
        <taxon>Autobranchia</taxon>
        <taxon>Heteroconchia</taxon>
        <taxon>Euheterodonta</taxon>
        <taxon>Imparidentia</taxon>
        <taxon>Neoheterodontei</taxon>
        <taxon>Myida</taxon>
        <taxon>Dreissenoidea</taxon>
        <taxon>Dreissenidae</taxon>
        <taxon>Dreissena</taxon>
    </lineage>
</organism>